<keyword evidence="10" id="KW-0614">Plasmid</keyword>
<evidence type="ECO:0000256" key="5">
    <source>
        <dbReference type="ARBA" id="ARBA00023136"/>
    </source>
</evidence>
<keyword evidence="4 7" id="KW-1133">Transmembrane helix</keyword>
<feature type="domain" description="ABC3 transporter permease C-terminal" evidence="8">
    <location>
        <begin position="309"/>
        <end position="421"/>
    </location>
</feature>
<dbReference type="InterPro" id="IPR003838">
    <property type="entry name" value="ABC3_permease_C"/>
</dbReference>
<feature type="transmembrane region" description="Helical" evidence="7">
    <location>
        <begin position="55"/>
        <end position="75"/>
    </location>
</feature>
<comment type="similarity">
    <text evidence="6">Belongs to the ABC-4 integral membrane protein family.</text>
</comment>
<gene>
    <name evidence="10" type="ORF">D3093_15395</name>
</gene>
<dbReference type="EMBL" id="CP032322">
    <property type="protein sequence ID" value="QCN96714.1"/>
    <property type="molecule type" value="Genomic_DNA"/>
</dbReference>
<dbReference type="AlphaFoldDB" id="A0A4D8PH34"/>
<sequence length="428" mass="44343">MPSPHPHPRRAAGGGCEWPVLSRPRVHSSRNAAVLRLIAREAFGNLRATRTRSMLALLGIVIGTASVVALINVGGNAGKEAVNQFKAMGVDLVMAQQPVGSGAGGRTPAYYDAADIERLPDALPDVRAAAPLILSSAQLSANGRSALGNVIGSTASLNQVMPLPMRAGRFLSSYDGAEPFAVVGSRLSRALGAPGVPLMPGDRLRVEGAILTVIGVLSDVTLNPLFPVDVDDTILVPQGAARRVMPSPAITSVAIRVAPDADPGTAADAIARYFGDRMRSVTIDVRSARQLIEGMERQADLFTWLFAAIGGISLLVGGIGVMNVMLMGVMERRREIGLRMAVGARAGDVRVMFLVEAAALSVTGGLAGAALGMALAWGFAILSGWAFVFSPLAIPLGTGVATVVGVLSGYHPAAMAARLDPIDALRAE</sequence>
<reference evidence="10 11" key="1">
    <citation type="submission" date="2018-09" db="EMBL/GenBank/DDBJ databases">
        <title>Whole genome based analysis of evolution and adaptive divergence in Indian and Brazilian strains of Azospirillum brasilense.</title>
        <authorList>
            <person name="Singh C."/>
            <person name="Tripathi A.K."/>
        </authorList>
    </citation>
    <scope>NUCLEOTIDE SEQUENCE [LARGE SCALE GENOMIC DNA]</scope>
    <source>
        <strain evidence="10 11">MTCC4035</strain>
        <plasmid evidence="10 11">p1</plasmid>
    </source>
</reference>
<keyword evidence="5 7" id="KW-0472">Membrane</keyword>
<geneLocation type="plasmid" evidence="10 11">
    <name>p1</name>
</geneLocation>
<evidence type="ECO:0000313" key="11">
    <source>
        <dbReference type="Proteomes" id="UP000298595"/>
    </source>
</evidence>
<dbReference type="Pfam" id="PF12704">
    <property type="entry name" value="MacB_PCD"/>
    <property type="match status" value="1"/>
</dbReference>
<evidence type="ECO:0000313" key="10">
    <source>
        <dbReference type="EMBL" id="QCN96714.1"/>
    </source>
</evidence>
<dbReference type="Pfam" id="PF02687">
    <property type="entry name" value="FtsX"/>
    <property type="match status" value="1"/>
</dbReference>
<dbReference type="PANTHER" id="PTHR30572">
    <property type="entry name" value="MEMBRANE COMPONENT OF TRANSPORTER-RELATED"/>
    <property type="match status" value="1"/>
</dbReference>
<protein>
    <submittedName>
        <fullName evidence="10">FtsX-like permease family protein</fullName>
    </submittedName>
</protein>
<feature type="transmembrane region" description="Helical" evidence="7">
    <location>
        <begin position="301"/>
        <end position="330"/>
    </location>
</feature>
<evidence type="ECO:0000259" key="9">
    <source>
        <dbReference type="Pfam" id="PF12704"/>
    </source>
</evidence>
<evidence type="ECO:0000256" key="2">
    <source>
        <dbReference type="ARBA" id="ARBA00022475"/>
    </source>
</evidence>
<feature type="domain" description="MacB-like periplasmic core" evidence="9">
    <location>
        <begin position="53"/>
        <end position="272"/>
    </location>
</feature>
<accession>A0A4D8PH34</accession>
<dbReference type="GO" id="GO:0022857">
    <property type="term" value="F:transmembrane transporter activity"/>
    <property type="evidence" value="ECO:0007669"/>
    <property type="project" value="TreeGrafter"/>
</dbReference>
<keyword evidence="2" id="KW-1003">Cell membrane</keyword>
<evidence type="ECO:0000256" key="6">
    <source>
        <dbReference type="ARBA" id="ARBA00038076"/>
    </source>
</evidence>
<organism evidence="10 11">
    <name type="scientific">Azospirillum argentinense</name>
    <dbReference type="NCBI Taxonomy" id="2970906"/>
    <lineage>
        <taxon>Bacteria</taxon>
        <taxon>Pseudomonadati</taxon>
        <taxon>Pseudomonadota</taxon>
        <taxon>Alphaproteobacteria</taxon>
        <taxon>Rhodospirillales</taxon>
        <taxon>Azospirillaceae</taxon>
        <taxon>Azospirillum</taxon>
    </lineage>
</organism>
<dbReference type="Proteomes" id="UP000298595">
    <property type="component" value="Plasmid p1"/>
</dbReference>
<proteinExistence type="inferred from homology"/>
<dbReference type="KEGG" id="aare:D3093_15395"/>
<evidence type="ECO:0000256" key="4">
    <source>
        <dbReference type="ARBA" id="ARBA00022989"/>
    </source>
</evidence>
<dbReference type="PANTHER" id="PTHR30572:SF4">
    <property type="entry name" value="ABC TRANSPORTER PERMEASE YTRF"/>
    <property type="match status" value="1"/>
</dbReference>
<evidence type="ECO:0000256" key="1">
    <source>
        <dbReference type="ARBA" id="ARBA00004651"/>
    </source>
</evidence>
<dbReference type="InterPro" id="IPR050250">
    <property type="entry name" value="Macrolide_Exporter_MacB"/>
</dbReference>
<feature type="transmembrane region" description="Helical" evidence="7">
    <location>
        <begin position="385"/>
        <end position="410"/>
    </location>
</feature>
<dbReference type="InterPro" id="IPR025857">
    <property type="entry name" value="MacB_PCD"/>
</dbReference>
<evidence type="ECO:0000259" key="8">
    <source>
        <dbReference type="Pfam" id="PF02687"/>
    </source>
</evidence>
<comment type="subcellular location">
    <subcellularLocation>
        <location evidence="1">Cell membrane</location>
        <topology evidence="1">Multi-pass membrane protein</topology>
    </subcellularLocation>
</comment>
<keyword evidence="3 7" id="KW-0812">Transmembrane</keyword>
<feature type="transmembrane region" description="Helical" evidence="7">
    <location>
        <begin position="351"/>
        <end position="379"/>
    </location>
</feature>
<dbReference type="GO" id="GO:0005886">
    <property type="term" value="C:plasma membrane"/>
    <property type="evidence" value="ECO:0007669"/>
    <property type="project" value="UniProtKB-SubCell"/>
</dbReference>
<evidence type="ECO:0000256" key="7">
    <source>
        <dbReference type="SAM" id="Phobius"/>
    </source>
</evidence>
<evidence type="ECO:0000256" key="3">
    <source>
        <dbReference type="ARBA" id="ARBA00022692"/>
    </source>
</evidence>
<name>A0A4D8PH34_9PROT</name>